<proteinExistence type="predicted"/>
<dbReference type="AlphaFoldDB" id="B6VK45"/>
<accession>B6VK45</accession>
<reference evidence="1" key="2">
    <citation type="submission" date="2008-05" db="EMBL/GenBank/DDBJ databases">
        <authorList>
            <person name="Crossman L.C."/>
        </authorList>
    </citation>
    <scope>NUCLEOTIDE SEQUENCE</scope>
    <source>
        <strain evidence="1">ATCC43949</strain>
    </source>
</reference>
<accession>C7BPE3</accession>
<dbReference type="EMBL" id="FM211043">
    <property type="protein sequence ID" value="CAR66525.1"/>
    <property type="molecule type" value="Genomic_DNA"/>
</dbReference>
<reference evidence="2" key="1">
    <citation type="journal article" date="2008" name="Proc. Natl. Acad. Sci. U.S.A.">
        <title>Rapid virulence annotation (RVA): identification of virulence factors using a bacterial genome library and multiple invertebrate hosts.</title>
        <authorList>
            <person name="Waterfield N.R."/>
            <person name="Sanchez-Contreras M."/>
            <person name="Eleftherianos I."/>
            <person name="Dowling A."/>
            <person name="Wilkinson P."/>
            <person name="Parkhill J."/>
            <person name="Thomson N."/>
            <person name="Reynolds S.E."/>
            <person name="Bode H.B."/>
            <person name="Dorus S."/>
            <person name="Ffrench-Constant R.H."/>
        </authorList>
    </citation>
    <scope>NUCLEOTIDE SEQUENCE</scope>
    <source>
        <strain evidence="2">ATCC 43949</strain>
    </source>
</reference>
<dbReference type="Proteomes" id="UP000002747">
    <property type="component" value="Chromosome"/>
</dbReference>
<evidence type="ECO:0000313" key="1">
    <source>
        <dbReference type="EMBL" id="CAQ83133.1"/>
    </source>
</evidence>
<organism evidence="2">
    <name type="scientific">Photorhabdus asymbiotica subsp. asymbiotica (strain ATCC 43949 / 3105-77)</name>
    <name type="common">Xenorhabdus luminescens (strain 2)</name>
    <dbReference type="NCBI Taxonomy" id="553480"/>
    <lineage>
        <taxon>Bacteria</taxon>
        <taxon>Pseudomonadati</taxon>
        <taxon>Pseudomonadota</taxon>
        <taxon>Gammaproteobacteria</taxon>
        <taxon>Enterobacterales</taxon>
        <taxon>Morganellaceae</taxon>
        <taxon>Photorhabdus</taxon>
    </lineage>
</organism>
<evidence type="ECO:0000313" key="2">
    <source>
        <dbReference type="EMBL" id="CAR66525.1"/>
    </source>
</evidence>
<gene>
    <name evidence="1" type="ordered locus">PAU_01041</name>
    <name evidence="2" type="ORF">PA-RVA1-4444</name>
</gene>
<reference evidence="1 3" key="4">
    <citation type="journal article" date="2009" name="BMC Genomics">
        <title>Comparative genomics of the emerging human pathogen Photorhabdus asymbiotica with the insect pathogen Photorhabdus luminescens.</title>
        <authorList>
            <person name="Wilkinson P."/>
            <person name="Waterfield N.R."/>
            <person name="Crossman L."/>
            <person name="Corton C."/>
            <person name="Sanchez-Contreras M."/>
            <person name="Vlisidou I."/>
            <person name="Barron A."/>
            <person name="Bignell A."/>
            <person name="Clark L."/>
            <person name="Ormond D."/>
            <person name="Mayho M."/>
            <person name="Bason N."/>
            <person name="Smith F."/>
            <person name="Simmonds M."/>
            <person name="Churcher C."/>
            <person name="Harris D."/>
            <person name="Thompson N.R."/>
            <person name="Quail M."/>
            <person name="Parkhill J."/>
            <person name="ffrench-Constant R.H."/>
        </authorList>
    </citation>
    <scope>NUCLEOTIDE SEQUENCE [LARGE SCALE GENOMIC DNA]</scope>
    <source>
        <strain evidence="3">ATCC 43949 / 3105-77</strain>
        <strain evidence="1">ATCC43949</strain>
    </source>
</reference>
<reference evidence="2" key="3">
    <citation type="submission" date="2008-09" db="EMBL/GenBank/DDBJ databases">
        <authorList>
            <person name="Thomson N.R."/>
        </authorList>
    </citation>
    <scope>NUCLEOTIDE SEQUENCE</scope>
    <source>
        <strain evidence="2">ATCC 43949</strain>
    </source>
</reference>
<protein>
    <submittedName>
        <fullName evidence="2">Uncharacterized protein</fullName>
    </submittedName>
</protein>
<dbReference type="STRING" id="291112.PAU_01041"/>
<name>B6VK45_PHOAA</name>
<sequence length="30" mass="3491">MFNANKNTSGSRLIIMTKLHSNKFMINKNH</sequence>
<dbReference type="KEGG" id="pay:PAU_01041"/>
<dbReference type="EMBL" id="FM162591">
    <property type="protein sequence ID" value="CAQ83133.1"/>
    <property type="molecule type" value="Genomic_DNA"/>
</dbReference>
<evidence type="ECO:0000313" key="3">
    <source>
        <dbReference type="Proteomes" id="UP000002747"/>
    </source>
</evidence>